<dbReference type="EMBL" id="MU274908">
    <property type="protein sequence ID" value="KAI0090171.1"/>
    <property type="molecule type" value="Genomic_DNA"/>
</dbReference>
<organism evidence="1 2">
    <name type="scientific">Irpex rosettiformis</name>
    <dbReference type="NCBI Taxonomy" id="378272"/>
    <lineage>
        <taxon>Eukaryota</taxon>
        <taxon>Fungi</taxon>
        <taxon>Dikarya</taxon>
        <taxon>Basidiomycota</taxon>
        <taxon>Agaricomycotina</taxon>
        <taxon>Agaricomycetes</taxon>
        <taxon>Polyporales</taxon>
        <taxon>Irpicaceae</taxon>
        <taxon>Irpex</taxon>
    </lineage>
</organism>
<accession>A0ACB8U7C4</accession>
<name>A0ACB8U7C4_9APHY</name>
<evidence type="ECO:0000313" key="2">
    <source>
        <dbReference type="Proteomes" id="UP001055072"/>
    </source>
</evidence>
<proteinExistence type="predicted"/>
<comment type="caution">
    <text evidence="1">The sequence shown here is derived from an EMBL/GenBank/DDBJ whole genome shotgun (WGS) entry which is preliminary data.</text>
</comment>
<reference evidence="1" key="1">
    <citation type="journal article" date="2021" name="Environ. Microbiol.">
        <title>Gene family expansions and transcriptome signatures uncover fungal adaptations to wood decay.</title>
        <authorList>
            <person name="Hage H."/>
            <person name="Miyauchi S."/>
            <person name="Viragh M."/>
            <person name="Drula E."/>
            <person name="Min B."/>
            <person name="Chaduli D."/>
            <person name="Navarro D."/>
            <person name="Favel A."/>
            <person name="Norest M."/>
            <person name="Lesage-Meessen L."/>
            <person name="Balint B."/>
            <person name="Merenyi Z."/>
            <person name="de Eugenio L."/>
            <person name="Morin E."/>
            <person name="Martinez A.T."/>
            <person name="Baldrian P."/>
            <person name="Stursova M."/>
            <person name="Martinez M.J."/>
            <person name="Novotny C."/>
            <person name="Magnuson J.K."/>
            <person name="Spatafora J.W."/>
            <person name="Maurice S."/>
            <person name="Pangilinan J."/>
            <person name="Andreopoulos W."/>
            <person name="LaButti K."/>
            <person name="Hundley H."/>
            <person name="Na H."/>
            <person name="Kuo A."/>
            <person name="Barry K."/>
            <person name="Lipzen A."/>
            <person name="Henrissat B."/>
            <person name="Riley R."/>
            <person name="Ahrendt S."/>
            <person name="Nagy L.G."/>
            <person name="Grigoriev I.V."/>
            <person name="Martin F."/>
            <person name="Rosso M.N."/>
        </authorList>
    </citation>
    <scope>NUCLEOTIDE SEQUENCE</scope>
    <source>
        <strain evidence="1">CBS 384.51</strain>
    </source>
</reference>
<keyword evidence="2" id="KW-1185">Reference proteome</keyword>
<evidence type="ECO:0000313" key="1">
    <source>
        <dbReference type="EMBL" id="KAI0090171.1"/>
    </source>
</evidence>
<protein>
    <submittedName>
        <fullName evidence="1">Thiamine pyrophosphokinase</fullName>
    </submittedName>
</protein>
<dbReference type="Proteomes" id="UP001055072">
    <property type="component" value="Unassembled WGS sequence"/>
</dbReference>
<sequence>MPPLTWDLSFLEAQPKTKRNYALIILNQPFSFRLLQRLWQNSSWHCCADGGANRLLDTVSKAEDAQRRLAFLPDLIKGDLDSLRDDVRDSYASQGVAVIHDHDQYSTDLMKCVEELVQKEHKEGIQYDIIILGGLSGRLDQTIHTLSYLHKLRKVRERVFTVTDDNVAWVLDEGEHHINIDQKFLGQTCGLLPVGVDKAVLTTQGLKWNLSMCLILTHDAAIHSFDFFEADTDSCFDGMVSTSNHLLPEEPIVYVKTSKPIVWTAELKVDNL</sequence>
<gene>
    <name evidence="1" type="ORF">BDY19DRAFT_992398</name>
</gene>